<sequence length="184" mass="20672">MNETIKSILSRRSIKEYKPEQIKAEELEMILLAGRYAPSGMNRQPWLFVVIQNKDVLLKINEILQRNRPKNMPAPPPGQKRPNPLETAPTLIVVFGQDDMFTTIYDCTLAMGNMMIAATSLGIGSNWVHAVVKDLFTSEEGKALKKEWGVPDEYIPYAAAVFGYKAAEPIQRSPRKDGVVKIIN</sequence>
<dbReference type="SUPFAM" id="SSF55469">
    <property type="entry name" value="FMN-dependent nitroreductase-like"/>
    <property type="match status" value="1"/>
</dbReference>
<evidence type="ECO:0000259" key="2">
    <source>
        <dbReference type="Pfam" id="PF00881"/>
    </source>
</evidence>
<dbReference type="GO" id="GO:0046857">
    <property type="term" value="F:oxidoreductase activity, acting on other nitrogenous compounds as donors, with NAD or NADP as acceptor"/>
    <property type="evidence" value="ECO:0007669"/>
    <property type="project" value="TreeGrafter"/>
</dbReference>
<dbReference type="InterPro" id="IPR050627">
    <property type="entry name" value="Nitroreductase/BluB"/>
</dbReference>
<comment type="caution">
    <text evidence="3">The sequence shown here is derived from an EMBL/GenBank/DDBJ whole genome shotgun (WGS) entry which is preliminary data.</text>
</comment>
<dbReference type="GO" id="GO:0005829">
    <property type="term" value="C:cytosol"/>
    <property type="evidence" value="ECO:0007669"/>
    <property type="project" value="TreeGrafter"/>
</dbReference>
<dbReference type="EMBL" id="VTPS01000005">
    <property type="protein sequence ID" value="TZE82621.1"/>
    <property type="molecule type" value="Genomic_DNA"/>
</dbReference>
<dbReference type="CDD" id="cd02136">
    <property type="entry name" value="PnbA_NfnB-like"/>
    <property type="match status" value="1"/>
</dbReference>
<gene>
    <name evidence="3" type="ORF">FWJ32_04930</name>
</gene>
<keyword evidence="4" id="KW-1185">Reference proteome</keyword>
<reference evidence="3 4" key="1">
    <citation type="submission" date="2019-08" db="EMBL/GenBank/DDBJ databases">
        <title>Calorimonas adulescens gen. nov., sp. nov., an anaerobic thermophilic bacterium from Sakhalin hot spring.</title>
        <authorList>
            <person name="Khomyakova M.A."/>
            <person name="Merkel A.Y."/>
            <person name="Novikov A."/>
            <person name="Bonch-Osmolovskaya E.A."/>
            <person name="Slobodkin A.I."/>
        </authorList>
    </citation>
    <scope>NUCLEOTIDE SEQUENCE [LARGE SCALE GENOMIC DNA]</scope>
    <source>
        <strain evidence="3 4">A05MB</strain>
    </source>
</reference>
<dbReference type="PANTHER" id="PTHR23026">
    <property type="entry name" value="NADPH NITROREDUCTASE"/>
    <property type="match status" value="1"/>
</dbReference>
<dbReference type="PANTHER" id="PTHR23026:SF125">
    <property type="entry name" value="OXYGEN-INSENSITIVE NAD(P)H NITROREDUCTASE"/>
    <property type="match status" value="1"/>
</dbReference>
<proteinExistence type="predicted"/>
<feature type="domain" description="Nitroreductase" evidence="2">
    <location>
        <begin position="8"/>
        <end position="164"/>
    </location>
</feature>
<dbReference type="InterPro" id="IPR029479">
    <property type="entry name" value="Nitroreductase"/>
</dbReference>
<accession>A0A5D8QDP0</accession>
<dbReference type="Pfam" id="PF00881">
    <property type="entry name" value="Nitroreductase"/>
    <property type="match status" value="1"/>
</dbReference>
<dbReference type="RefSeq" id="WP_149544861.1">
    <property type="nucleotide sequence ID" value="NZ_VTPS01000005.1"/>
</dbReference>
<evidence type="ECO:0000313" key="4">
    <source>
        <dbReference type="Proteomes" id="UP000322976"/>
    </source>
</evidence>
<dbReference type="Proteomes" id="UP000322976">
    <property type="component" value="Unassembled WGS sequence"/>
</dbReference>
<keyword evidence="1" id="KW-0520">NAD</keyword>
<organism evidence="3 4">
    <name type="scientific">Calorimonas adulescens</name>
    <dbReference type="NCBI Taxonomy" id="2606906"/>
    <lineage>
        <taxon>Bacteria</taxon>
        <taxon>Bacillati</taxon>
        <taxon>Bacillota</taxon>
        <taxon>Clostridia</taxon>
        <taxon>Thermoanaerobacterales</taxon>
        <taxon>Thermoanaerobacteraceae</taxon>
        <taxon>Calorimonas</taxon>
    </lineage>
</organism>
<dbReference type="Gene3D" id="3.40.109.10">
    <property type="entry name" value="NADH Oxidase"/>
    <property type="match status" value="1"/>
</dbReference>
<name>A0A5D8QDP0_9THEO</name>
<dbReference type="GO" id="GO:0046256">
    <property type="term" value="P:2,4,6-trinitrotoluene catabolic process"/>
    <property type="evidence" value="ECO:0007669"/>
    <property type="project" value="TreeGrafter"/>
</dbReference>
<evidence type="ECO:0000256" key="1">
    <source>
        <dbReference type="ARBA" id="ARBA00023027"/>
    </source>
</evidence>
<protein>
    <submittedName>
        <fullName evidence="3">Nitroreductase family protein</fullName>
    </submittedName>
</protein>
<dbReference type="InterPro" id="IPR000415">
    <property type="entry name" value="Nitroreductase-like"/>
</dbReference>
<evidence type="ECO:0000313" key="3">
    <source>
        <dbReference type="EMBL" id="TZE82621.1"/>
    </source>
</evidence>
<dbReference type="AlphaFoldDB" id="A0A5D8QDP0"/>